<dbReference type="AlphaFoldDB" id="A3HRZ1"/>
<evidence type="ECO:0008006" key="4">
    <source>
        <dbReference type="Google" id="ProtNLM"/>
    </source>
</evidence>
<dbReference type="Proteomes" id="UP000003919">
    <property type="component" value="Unassembled WGS sequence"/>
</dbReference>
<feature type="signal peptide" evidence="1">
    <location>
        <begin position="1"/>
        <end position="19"/>
    </location>
</feature>
<proteinExistence type="predicted"/>
<keyword evidence="3" id="KW-1185">Reference proteome</keyword>
<dbReference type="EMBL" id="AAXU02000001">
    <property type="protein sequence ID" value="EAZ82609.1"/>
    <property type="molecule type" value="Genomic_DNA"/>
</dbReference>
<gene>
    <name evidence="2" type="ORF">ALPR1_10350</name>
</gene>
<reference evidence="2 3" key="1">
    <citation type="journal article" date="2011" name="J. Bacteriol.">
        <title>Complete genome sequence of Algoriphagus sp. PR1, bacterial prey of a colony-forming choanoflagellate.</title>
        <authorList>
            <person name="Alegado R.A."/>
            <person name="Ferriera S."/>
            <person name="Nusbaum C."/>
            <person name="Young S.K."/>
            <person name="Zeng Q."/>
            <person name="Imamovic A."/>
            <person name="Fairclough S.R."/>
            <person name="King N."/>
        </authorList>
    </citation>
    <scope>NUCLEOTIDE SEQUENCE [LARGE SCALE GENOMIC DNA]</scope>
    <source>
        <strain evidence="2 3">PR1</strain>
    </source>
</reference>
<evidence type="ECO:0000313" key="2">
    <source>
        <dbReference type="EMBL" id="EAZ82609.1"/>
    </source>
</evidence>
<accession>A3HRZ1</accession>
<name>A3HRZ1_9BACT</name>
<comment type="caution">
    <text evidence="2">The sequence shown here is derived from an EMBL/GenBank/DDBJ whole genome shotgun (WGS) entry which is preliminary data.</text>
</comment>
<feature type="chain" id="PRO_5002652694" description="Secretion system C-terminal sorting domain-containing protein" evidence="1">
    <location>
        <begin position="20"/>
        <end position="192"/>
    </location>
</feature>
<dbReference type="HOGENOM" id="CLU_119397_0_0_10"/>
<evidence type="ECO:0000256" key="1">
    <source>
        <dbReference type="SAM" id="SignalP"/>
    </source>
</evidence>
<organism evidence="2 3">
    <name type="scientific">Algoriphagus machipongonensis</name>
    <dbReference type="NCBI Taxonomy" id="388413"/>
    <lineage>
        <taxon>Bacteria</taxon>
        <taxon>Pseudomonadati</taxon>
        <taxon>Bacteroidota</taxon>
        <taxon>Cytophagia</taxon>
        <taxon>Cytophagales</taxon>
        <taxon>Cyclobacteriaceae</taxon>
        <taxon>Algoriphagus</taxon>
    </lineage>
</organism>
<sequence length="192" mass="21307">MKTLFTLAICCSLSLSAIAAEDLKELSSVNTIFQKVKVSLKSGVGDAKIFIMDMNGKKLCKRKVHVEDSNVVVPYDMGHMPEGDYLVKISTDDEEVIYEFNTKARPKKAESLPLMAYGKTVNDATVSLSVIGLTVPGVNVKIFSAENGKLIYEEYISEPEAFKKDFALKGVQSDDIYMEVNDAQGRKRTLFF</sequence>
<protein>
    <recommendedName>
        <fullName evidence="4">Secretion system C-terminal sorting domain-containing protein</fullName>
    </recommendedName>
</protein>
<evidence type="ECO:0000313" key="3">
    <source>
        <dbReference type="Proteomes" id="UP000003919"/>
    </source>
</evidence>
<dbReference type="RefSeq" id="WP_008200330.1">
    <property type="nucleotide sequence ID" value="NZ_CM001023.1"/>
</dbReference>
<dbReference type="OrthoDB" id="1492409at2"/>
<dbReference type="eggNOG" id="ENOG5033CWY">
    <property type="taxonomic scope" value="Bacteria"/>
</dbReference>
<keyword evidence="1" id="KW-0732">Signal</keyword>